<keyword evidence="1" id="KW-0472">Membrane</keyword>
<dbReference type="AlphaFoldDB" id="A0A0E9Q3Y0"/>
<feature type="transmembrane region" description="Helical" evidence="1">
    <location>
        <begin position="25"/>
        <end position="47"/>
    </location>
</feature>
<evidence type="ECO:0000256" key="1">
    <source>
        <dbReference type="SAM" id="Phobius"/>
    </source>
</evidence>
<dbReference type="EMBL" id="GBXM01097784">
    <property type="protein sequence ID" value="JAH10793.1"/>
    <property type="molecule type" value="Transcribed_RNA"/>
</dbReference>
<proteinExistence type="predicted"/>
<organism evidence="2">
    <name type="scientific">Anguilla anguilla</name>
    <name type="common">European freshwater eel</name>
    <name type="synonym">Muraena anguilla</name>
    <dbReference type="NCBI Taxonomy" id="7936"/>
    <lineage>
        <taxon>Eukaryota</taxon>
        <taxon>Metazoa</taxon>
        <taxon>Chordata</taxon>
        <taxon>Craniata</taxon>
        <taxon>Vertebrata</taxon>
        <taxon>Euteleostomi</taxon>
        <taxon>Actinopterygii</taxon>
        <taxon>Neopterygii</taxon>
        <taxon>Teleostei</taxon>
        <taxon>Anguilliformes</taxon>
        <taxon>Anguillidae</taxon>
        <taxon>Anguilla</taxon>
    </lineage>
</organism>
<accession>A0A0E9Q3Y0</accession>
<keyword evidence="1" id="KW-0812">Transmembrane</keyword>
<protein>
    <submittedName>
        <fullName evidence="2">Uncharacterized protein</fullName>
    </submittedName>
</protein>
<evidence type="ECO:0000313" key="2">
    <source>
        <dbReference type="EMBL" id="JAH10793.1"/>
    </source>
</evidence>
<sequence>MINATVWKAELCISCIFAVSEVDDLLTLILCFGEIVLWFILAQTFSIPCARFKCTHL</sequence>
<reference evidence="2" key="1">
    <citation type="submission" date="2014-11" db="EMBL/GenBank/DDBJ databases">
        <authorList>
            <person name="Amaro Gonzalez C."/>
        </authorList>
    </citation>
    <scope>NUCLEOTIDE SEQUENCE</scope>
</reference>
<name>A0A0E9Q3Y0_ANGAN</name>
<reference evidence="2" key="2">
    <citation type="journal article" date="2015" name="Fish Shellfish Immunol.">
        <title>Early steps in the European eel (Anguilla anguilla)-Vibrio vulnificus interaction in the gills: Role of the RtxA13 toxin.</title>
        <authorList>
            <person name="Callol A."/>
            <person name="Pajuelo D."/>
            <person name="Ebbesson L."/>
            <person name="Teles M."/>
            <person name="MacKenzie S."/>
            <person name="Amaro C."/>
        </authorList>
    </citation>
    <scope>NUCLEOTIDE SEQUENCE</scope>
</reference>
<keyword evidence="1" id="KW-1133">Transmembrane helix</keyword>